<feature type="non-terminal residue" evidence="1">
    <location>
        <position position="1"/>
    </location>
</feature>
<dbReference type="EMBL" id="VWFO01000574">
    <property type="protein sequence ID" value="KAA4648485.1"/>
    <property type="molecule type" value="Genomic_DNA"/>
</dbReference>
<dbReference type="SUPFAM" id="SSF56935">
    <property type="entry name" value="Porins"/>
    <property type="match status" value="1"/>
</dbReference>
<evidence type="ECO:0000313" key="1">
    <source>
        <dbReference type="EMBL" id="KAA4648485.1"/>
    </source>
</evidence>
<gene>
    <name evidence="1" type="ORF">F3B98_31790</name>
</gene>
<accession>A0A642C4L9</accession>
<feature type="non-terminal residue" evidence="1">
    <location>
        <position position="401"/>
    </location>
</feature>
<dbReference type="Proteomes" id="UP000435985">
    <property type="component" value="Unassembled WGS sequence"/>
</dbReference>
<organism evidence="1 2">
    <name type="scientific">Bacteroides ovatus</name>
    <dbReference type="NCBI Taxonomy" id="28116"/>
    <lineage>
        <taxon>Bacteria</taxon>
        <taxon>Pseudomonadati</taxon>
        <taxon>Bacteroidota</taxon>
        <taxon>Bacteroidia</taxon>
        <taxon>Bacteroidales</taxon>
        <taxon>Bacteroidaceae</taxon>
        <taxon>Bacteroides</taxon>
    </lineage>
</organism>
<reference evidence="1 2" key="1">
    <citation type="journal article" date="2019" name="Nat. Med.">
        <title>A library of human gut bacterial isolates paired with longitudinal multiomics data enables mechanistic microbiome research.</title>
        <authorList>
            <person name="Poyet M."/>
            <person name="Groussin M."/>
            <person name="Gibbons S.M."/>
            <person name="Avila-Pacheco J."/>
            <person name="Jiang X."/>
            <person name="Kearney S.M."/>
            <person name="Perrotta A.R."/>
            <person name="Berdy B."/>
            <person name="Zhao S."/>
            <person name="Lieberman T.D."/>
            <person name="Swanson P.K."/>
            <person name="Smith M."/>
            <person name="Roesemann S."/>
            <person name="Alexander J.E."/>
            <person name="Rich S.A."/>
            <person name="Livny J."/>
            <person name="Vlamakis H."/>
            <person name="Clish C."/>
            <person name="Bullock K."/>
            <person name="Deik A."/>
            <person name="Scott J."/>
            <person name="Pierce K.A."/>
            <person name="Xavier R.J."/>
            <person name="Alm E.J."/>
        </authorList>
    </citation>
    <scope>NUCLEOTIDE SEQUENCE [LARGE SCALE GENOMIC DNA]</scope>
    <source>
        <strain evidence="1 2">BIOML-A14</strain>
    </source>
</reference>
<proteinExistence type="predicted"/>
<dbReference type="AlphaFoldDB" id="A0A642C4L9"/>
<sequence>LITTKKGKAGKVNINYNNSFRWSEAINLPDVADAYTYAMYFNKMQLNDGKTAVQFDDTRLQAIKDYASGAITTTTQPNRNTPTIWDWIGNTDTDWYDVVFGGTAFSQEHSLSVSGGTEKIQYYFSGNYMGQEGMMAIRRDKLQRYSVSSKINAQLYPWLNMNYSMKYMRKDYSKPTAMTDNTLYQNIAKRWPMEPTVDPNGYPMGNTIIRPILYGGDNNSQTDWLYQQFQVVIEPIKDWKIFGEINYKVIDAFTHTDYLKVPQMNVAGEPYSGDTWKTSKVTEGAERTNYFNANVYSEYYRSFADAHHLKAMVGFQAEVNKWRQLQASKLDLISESVPSINAATGESTIDKSKLTHWATAGFFGRLNYDYKERYLLEVNLRYDGTSRFAKDKRWNLFPSFS</sequence>
<protein>
    <submittedName>
        <fullName evidence="1">SusC/RagA family protein</fullName>
    </submittedName>
</protein>
<evidence type="ECO:0000313" key="2">
    <source>
        <dbReference type="Proteomes" id="UP000435985"/>
    </source>
</evidence>
<name>A0A642C4L9_BACOV</name>
<comment type="caution">
    <text evidence="1">The sequence shown here is derived from an EMBL/GenBank/DDBJ whole genome shotgun (WGS) entry which is preliminary data.</text>
</comment>